<dbReference type="SUPFAM" id="SSF53335">
    <property type="entry name" value="S-adenosyl-L-methionine-dependent methyltransferases"/>
    <property type="match status" value="1"/>
</dbReference>
<gene>
    <name evidence="2" type="ORF">KIPB_012341</name>
</gene>
<evidence type="ECO:0000259" key="1">
    <source>
        <dbReference type="Pfam" id="PF08241"/>
    </source>
</evidence>
<comment type="caution">
    <text evidence="2">The sequence shown here is derived from an EMBL/GenBank/DDBJ whole genome shotgun (WGS) entry which is preliminary data.</text>
</comment>
<dbReference type="AlphaFoldDB" id="A0A9K3D7D2"/>
<feature type="domain" description="Methyltransferase type 11" evidence="1">
    <location>
        <begin position="10"/>
        <end position="74"/>
    </location>
</feature>
<evidence type="ECO:0000313" key="3">
    <source>
        <dbReference type="Proteomes" id="UP000265618"/>
    </source>
</evidence>
<protein>
    <recommendedName>
        <fullName evidence="1">Methyltransferase type 11 domain-containing protein</fullName>
    </recommendedName>
</protein>
<accession>A0A9K3D7D2</accession>
<keyword evidence="3" id="KW-1185">Reference proteome</keyword>
<sequence>SGNGASATLENAARAGIAEATEVHSMSVTELTFPEASFDVMTINQCLSYLKEDPAQPLHRYWLRFLRPGGSLYVYDTVIALEWFLRGAGGPGAVEDLCIERYTLPFLFTFPTYHFVKIT</sequence>
<reference evidence="2 3" key="1">
    <citation type="journal article" date="2018" name="PLoS ONE">
        <title>The draft genome of Kipferlia bialata reveals reductive genome evolution in fornicate parasites.</title>
        <authorList>
            <person name="Tanifuji G."/>
            <person name="Takabayashi S."/>
            <person name="Kume K."/>
            <person name="Takagi M."/>
            <person name="Nakayama T."/>
            <person name="Kamikawa R."/>
            <person name="Inagaki Y."/>
            <person name="Hashimoto T."/>
        </authorList>
    </citation>
    <scope>NUCLEOTIDE SEQUENCE [LARGE SCALE GENOMIC DNA]</scope>
    <source>
        <strain evidence="2">NY0173</strain>
    </source>
</reference>
<organism evidence="2 3">
    <name type="scientific">Kipferlia bialata</name>
    <dbReference type="NCBI Taxonomy" id="797122"/>
    <lineage>
        <taxon>Eukaryota</taxon>
        <taxon>Metamonada</taxon>
        <taxon>Carpediemonas-like organisms</taxon>
        <taxon>Kipferlia</taxon>
    </lineage>
</organism>
<dbReference type="Gene3D" id="3.40.50.150">
    <property type="entry name" value="Vaccinia Virus protein VP39"/>
    <property type="match status" value="1"/>
</dbReference>
<dbReference type="Pfam" id="PF08241">
    <property type="entry name" value="Methyltransf_11"/>
    <property type="match status" value="1"/>
</dbReference>
<dbReference type="GO" id="GO:0008757">
    <property type="term" value="F:S-adenosylmethionine-dependent methyltransferase activity"/>
    <property type="evidence" value="ECO:0007669"/>
    <property type="project" value="InterPro"/>
</dbReference>
<dbReference type="OrthoDB" id="8300214at2759"/>
<dbReference type="InterPro" id="IPR029063">
    <property type="entry name" value="SAM-dependent_MTases_sf"/>
</dbReference>
<dbReference type="Proteomes" id="UP000265618">
    <property type="component" value="Unassembled WGS sequence"/>
</dbReference>
<dbReference type="EMBL" id="BDIP01005420">
    <property type="protein sequence ID" value="GIQ89780.1"/>
    <property type="molecule type" value="Genomic_DNA"/>
</dbReference>
<proteinExistence type="predicted"/>
<name>A0A9K3D7D2_9EUKA</name>
<dbReference type="InterPro" id="IPR013216">
    <property type="entry name" value="Methyltransf_11"/>
</dbReference>
<evidence type="ECO:0000313" key="2">
    <source>
        <dbReference type="EMBL" id="GIQ89780.1"/>
    </source>
</evidence>
<feature type="non-terminal residue" evidence="2">
    <location>
        <position position="1"/>
    </location>
</feature>
<feature type="non-terminal residue" evidence="2">
    <location>
        <position position="119"/>
    </location>
</feature>